<reference evidence="2" key="1">
    <citation type="submission" date="2022-03" db="EMBL/GenBank/DDBJ databases">
        <authorList>
            <person name="Legras J.-L."/>
            <person name="Devillers H."/>
            <person name="Grondin C."/>
        </authorList>
    </citation>
    <scope>NUCLEOTIDE SEQUENCE</scope>
    <source>
        <strain evidence="2">CLIB 1423</strain>
    </source>
</reference>
<organism evidence="2 3">
    <name type="scientific">[Candida] railenensis</name>
    <dbReference type="NCBI Taxonomy" id="45579"/>
    <lineage>
        <taxon>Eukaryota</taxon>
        <taxon>Fungi</taxon>
        <taxon>Dikarya</taxon>
        <taxon>Ascomycota</taxon>
        <taxon>Saccharomycotina</taxon>
        <taxon>Pichiomycetes</taxon>
        <taxon>Debaryomycetaceae</taxon>
        <taxon>Kurtzmaniella</taxon>
    </lineage>
</organism>
<feature type="region of interest" description="Disordered" evidence="1">
    <location>
        <begin position="239"/>
        <end position="264"/>
    </location>
</feature>
<feature type="region of interest" description="Disordered" evidence="1">
    <location>
        <begin position="66"/>
        <end position="194"/>
    </location>
</feature>
<accession>A0A9P0VXZ0</accession>
<dbReference type="AlphaFoldDB" id="A0A9P0VXZ0"/>
<evidence type="ECO:0000313" key="2">
    <source>
        <dbReference type="EMBL" id="CAH2353077.1"/>
    </source>
</evidence>
<protein>
    <submittedName>
        <fullName evidence="2">Uncharacterized protein</fullName>
    </submittedName>
</protein>
<dbReference type="OrthoDB" id="2507795at2759"/>
<keyword evidence="3" id="KW-1185">Reference proteome</keyword>
<name>A0A9P0VXZ0_9ASCO</name>
<dbReference type="Proteomes" id="UP000837801">
    <property type="component" value="Unassembled WGS sequence"/>
</dbReference>
<feature type="compositionally biased region" description="Acidic residues" evidence="1">
    <location>
        <begin position="106"/>
        <end position="146"/>
    </location>
</feature>
<feature type="compositionally biased region" description="Basic and acidic residues" evidence="1">
    <location>
        <begin position="169"/>
        <end position="192"/>
    </location>
</feature>
<gene>
    <name evidence="2" type="ORF">CLIB1423_09S02278</name>
</gene>
<dbReference type="InterPro" id="IPR018822">
    <property type="entry name" value="UPF0646"/>
</dbReference>
<evidence type="ECO:0000313" key="3">
    <source>
        <dbReference type="Proteomes" id="UP000837801"/>
    </source>
</evidence>
<dbReference type="EMBL" id="CAKXYY010000009">
    <property type="protein sequence ID" value="CAH2353077.1"/>
    <property type="molecule type" value="Genomic_DNA"/>
</dbReference>
<comment type="caution">
    <text evidence="2">The sequence shown here is derived from an EMBL/GenBank/DDBJ whole genome shotgun (WGS) entry which is preliminary data.</text>
</comment>
<sequence length="435" mass="49567">MYETKEETGEMQIEVHEQVPIVFDNFTDGDDGELNDLDMEEELDGSAVDSQEQNLGTVVVAEEVNDIIDEKDIDGDNSSNEDDEDLLDVSEQEETELSLAQPTEGEIAETGDEIEFVNEAEENFIEEETRDESEEEIEVISDEESTDNNITDTVGKPEESNSNGPQLAEEGKGENIRNDKNNKNATDNGKEADELDEYHDETEELLDGKVHEHAETDQIPKYAENIPANVEVVEVEDEVNELESDVEKDENQEKEEDSFSDEEKDNMPPIIVTIANTEFLLIQSNDENVSHLVALYYDLDILDLSLEAFFNKLRANEDLEEIHHFQESEEIILETPELGALKITEDNIYSRDITILDLVTTFKHLQRCSKDAPCPSYISMKIKFQPRFITRFNRLSELIRSGKGFSHVDGEFKEVMKRALDDNDFPVVKRIKRGI</sequence>
<evidence type="ECO:0000256" key="1">
    <source>
        <dbReference type="SAM" id="MobiDB-lite"/>
    </source>
</evidence>
<feature type="compositionally biased region" description="Acidic residues" evidence="1">
    <location>
        <begin position="66"/>
        <end position="96"/>
    </location>
</feature>
<dbReference type="Pfam" id="PF10336">
    <property type="entry name" value="DUF2420"/>
    <property type="match status" value="1"/>
</dbReference>
<proteinExistence type="predicted"/>